<dbReference type="RefSeq" id="XP_018147380.1">
    <property type="nucleotide sequence ID" value="XM_018291209.1"/>
</dbReference>
<reference evidence="3 4" key="1">
    <citation type="journal article" date="2016" name="PLoS Pathog.">
        <title>Biosynthesis of antibiotic leucinostatins in bio-control fungus Purpureocillium lilacinum and their inhibition on phytophthora revealed by genome mining.</title>
        <authorList>
            <person name="Wang G."/>
            <person name="Liu Z."/>
            <person name="Lin R."/>
            <person name="Li E."/>
            <person name="Mao Z."/>
            <person name="Ling J."/>
            <person name="Yang Y."/>
            <person name="Yin W.B."/>
            <person name="Xie B."/>
        </authorList>
    </citation>
    <scope>NUCLEOTIDE SEQUENCE [LARGE SCALE GENOMIC DNA]</scope>
    <source>
        <strain evidence="3">170</strain>
    </source>
</reference>
<comment type="caution">
    <text evidence="3">The sequence shown here is derived from an EMBL/GenBank/DDBJ whole genome shotgun (WGS) entry which is preliminary data.</text>
</comment>
<dbReference type="OrthoDB" id="10260017at2759"/>
<accession>A0A179G0J9</accession>
<sequence length="300" mass="34158">MAYTQDQLDRYLQHINYPRSQHPHDALQRLKQLTARQISAVPFESFALHYSQHKLLSLDPEALYEKIVVHGKGGYCMELNAFFGGILRALGYQLVNAGGRVKTPAGWTGWSHMVNIVTIDNVKYNVDVGFGTWEPMQPIPLQDNHTFTQIAPRLGKLEYRSISQHSDPSQRVWVYSTQEDPSAPWEERNMFVETEFFQADYEAMNLSTMSAPTSFFVQNVIGMRGILDEDAGTVDGVYTLFGNKVKRHMRNAEAEVVAELETEDERVRAIEEYFGVRLSALERRGIRGLATELKPKPNMG</sequence>
<dbReference type="Proteomes" id="UP000078397">
    <property type="component" value="Unassembled WGS sequence"/>
</dbReference>
<name>A0A179G0J9_METCM</name>
<dbReference type="Pfam" id="PF00797">
    <property type="entry name" value="Acetyltransf_2"/>
    <property type="match status" value="1"/>
</dbReference>
<evidence type="ECO:0000256" key="2">
    <source>
        <dbReference type="RuleBase" id="RU003452"/>
    </source>
</evidence>
<dbReference type="PANTHER" id="PTHR11786">
    <property type="entry name" value="N-HYDROXYARYLAMINE O-ACETYLTRANSFERASE"/>
    <property type="match status" value="1"/>
</dbReference>
<dbReference type="GO" id="GO:0016407">
    <property type="term" value="F:acetyltransferase activity"/>
    <property type="evidence" value="ECO:0007669"/>
    <property type="project" value="InterPro"/>
</dbReference>
<evidence type="ECO:0000313" key="3">
    <source>
        <dbReference type="EMBL" id="OAQ70843.1"/>
    </source>
</evidence>
<proteinExistence type="inferred from homology"/>
<protein>
    <submittedName>
        <fullName evidence="3">N-acetyltransferase family protein</fullName>
    </submittedName>
</protein>
<dbReference type="STRING" id="1380566.A0A179G0J9"/>
<evidence type="ECO:0000313" key="4">
    <source>
        <dbReference type="Proteomes" id="UP000078397"/>
    </source>
</evidence>
<dbReference type="AlphaFoldDB" id="A0A179G0J9"/>
<evidence type="ECO:0000256" key="1">
    <source>
        <dbReference type="ARBA" id="ARBA00006547"/>
    </source>
</evidence>
<dbReference type="GeneID" id="28855203"/>
<organism evidence="3 4">
    <name type="scientific">Pochonia chlamydosporia 170</name>
    <dbReference type="NCBI Taxonomy" id="1380566"/>
    <lineage>
        <taxon>Eukaryota</taxon>
        <taxon>Fungi</taxon>
        <taxon>Dikarya</taxon>
        <taxon>Ascomycota</taxon>
        <taxon>Pezizomycotina</taxon>
        <taxon>Sordariomycetes</taxon>
        <taxon>Hypocreomycetidae</taxon>
        <taxon>Hypocreales</taxon>
        <taxon>Clavicipitaceae</taxon>
        <taxon>Pochonia</taxon>
    </lineage>
</organism>
<dbReference type="EMBL" id="LSBJ02000002">
    <property type="protein sequence ID" value="OAQ70843.1"/>
    <property type="molecule type" value="Genomic_DNA"/>
</dbReference>
<dbReference type="PANTHER" id="PTHR11786:SF0">
    <property type="entry name" value="ARYLAMINE N-ACETYLTRANSFERASE 4-RELATED"/>
    <property type="match status" value="1"/>
</dbReference>
<gene>
    <name evidence="3" type="ORF">VFPPC_13432</name>
</gene>
<dbReference type="Gene3D" id="3.30.2140.20">
    <property type="match status" value="1"/>
</dbReference>
<dbReference type="InterPro" id="IPR038765">
    <property type="entry name" value="Papain-like_cys_pep_sf"/>
</dbReference>
<keyword evidence="4" id="KW-1185">Reference proteome</keyword>
<keyword evidence="2" id="KW-0808">Transferase</keyword>
<dbReference type="InterPro" id="IPR053710">
    <property type="entry name" value="Arylamine_NAT_domain_sf"/>
</dbReference>
<dbReference type="InterPro" id="IPR001447">
    <property type="entry name" value="Arylamine_N-AcTrfase"/>
</dbReference>
<dbReference type="SUPFAM" id="SSF54001">
    <property type="entry name" value="Cysteine proteinases"/>
    <property type="match status" value="1"/>
</dbReference>
<comment type="similarity">
    <text evidence="1 2">Belongs to the arylamine N-acetyltransferase family.</text>
</comment>
<dbReference type="KEGG" id="pchm:VFPPC_13432"/>
<dbReference type="PRINTS" id="PR01543">
    <property type="entry name" value="ANATRNSFRASE"/>
</dbReference>
<keyword evidence="2" id="KW-0012">Acyltransferase</keyword>